<comment type="caution">
    <text evidence="3">The sequence shown here is derived from an EMBL/GenBank/DDBJ whole genome shotgun (WGS) entry which is preliminary data.</text>
</comment>
<keyword evidence="1" id="KW-0479">Metal-binding</keyword>
<dbReference type="GO" id="GO:0046872">
    <property type="term" value="F:metal ion binding"/>
    <property type="evidence" value="ECO:0007669"/>
    <property type="project" value="UniProtKB-KW"/>
</dbReference>
<evidence type="ECO:0000313" key="4">
    <source>
        <dbReference type="Proteomes" id="UP001295794"/>
    </source>
</evidence>
<evidence type="ECO:0000313" key="3">
    <source>
        <dbReference type="EMBL" id="CAK5275675.1"/>
    </source>
</evidence>
<dbReference type="InterPro" id="IPR051335">
    <property type="entry name" value="Alanyl-tRNA_Editing_Enzymes"/>
</dbReference>
<proteinExistence type="predicted"/>
<dbReference type="PANTHER" id="PTHR43462:SF1">
    <property type="entry name" value="ALANYL-TRNA EDITING PROTEIN AARSD1"/>
    <property type="match status" value="1"/>
</dbReference>
<dbReference type="GO" id="GO:0002196">
    <property type="term" value="F:Ser-tRNA(Ala) deacylase activity"/>
    <property type="evidence" value="ECO:0007669"/>
    <property type="project" value="TreeGrafter"/>
</dbReference>
<dbReference type="SUPFAM" id="SSF50447">
    <property type="entry name" value="Translation proteins"/>
    <property type="match status" value="1"/>
</dbReference>
<dbReference type="AlphaFoldDB" id="A0AAD2HIW8"/>
<dbReference type="Gene3D" id="2.40.30.130">
    <property type="match status" value="1"/>
</dbReference>
<protein>
    <recommendedName>
        <fullName evidence="5">ThrRS/AlaRS common domain-containing protein</fullName>
    </recommendedName>
</protein>
<evidence type="ECO:0000256" key="2">
    <source>
        <dbReference type="ARBA" id="ARBA00022833"/>
    </source>
</evidence>
<keyword evidence="2" id="KW-0862">Zinc</keyword>
<dbReference type="SUPFAM" id="SSF55186">
    <property type="entry name" value="ThrRS/AlaRS common domain"/>
    <property type="match status" value="1"/>
</dbReference>
<evidence type="ECO:0008006" key="5">
    <source>
        <dbReference type="Google" id="ProtNLM"/>
    </source>
</evidence>
<dbReference type="InterPro" id="IPR009000">
    <property type="entry name" value="Transl_B-barrel_sf"/>
</dbReference>
<accession>A0AAD2HIW8</accession>
<reference evidence="3" key="1">
    <citation type="submission" date="2023-11" db="EMBL/GenBank/DDBJ databases">
        <authorList>
            <person name="De Vega J J."/>
            <person name="De Vega J J."/>
        </authorList>
    </citation>
    <scope>NUCLEOTIDE SEQUENCE</scope>
</reference>
<dbReference type="PANTHER" id="PTHR43462">
    <property type="entry name" value="ALANYL-TRNA EDITING PROTEIN"/>
    <property type="match status" value="1"/>
</dbReference>
<gene>
    <name evidence="3" type="ORF">MYCIT1_LOCUS23571</name>
</gene>
<dbReference type="GO" id="GO:0000166">
    <property type="term" value="F:nucleotide binding"/>
    <property type="evidence" value="ECO:0007669"/>
    <property type="project" value="InterPro"/>
</dbReference>
<dbReference type="Proteomes" id="UP001295794">
    <property type="component" value="Unassembled WGS sequence"/>
</dbReference>
<sequence>MAAAESPYHRVVSPLLKEWIYPESSHEHSTPVGLLACQRDPLLRQLDATVVFSSISSPPPPAKGKQTKKAVVSPTIGPDAICLEVCLNDTVIFPEGGGQPTDTGKLTTSDGVKWSVLQAKRHGGQAIHYVHVPNGNTEDALRTFCAGAKVRVELDDMDFDRRYDHMSLHTSQHLLSALLEMHLQLPTLSWSLTNYPAPCYVEIPRGISVEEITMIQKEANRLVVEGRKLHVEVDELDAKSKKPAEKLESGRSVGRGLPDDYTGGVHRVVVIEDLDRNPCCGTHLPSLNNLQMFIFPHTEALSRSSTTVARLYFLAGPRLLVHLSATNNYISSISTLLSCGPPQAPERVSQVIDERKAVTRRVDDIESELAKYIAAGAVNEMKSAEGQLFVKHIHRTDDSVSALAFLTAICASFSDAASQSSAAPSYVLVLSSSPSGPATTNVNVIAVLSSDDKLTKVVGDALKSKMGVKGGGKGPRWTGKHTGVWKSAKGDQIIEEILSSTTVTM</sequence>
<organism evidence="3 4">
    <name type="scientific">Mycena citricolor</name>
    <dbReference type="NCBI Taxonomy" id="2018698"/>
    <lineage>
        <taxon>Eukaryota</taxon>
        <taxon>Fungi</taxon>
        <taxon>Dikarya</taxon>
        <taxon>Basidiomycota</taxon>
        <taxon>Agaricomycotina</taxon>
        <taxon>Agaricomycetes</taxon>
        <taxon>Agaricomycetidae</taxon>
        <taxon>Agaricales</taxon>
        <taxon>Marasmiineae</taxon>
        <taxon>Mycenaceae</taxon>
        <taxon>Mycena</taxon>
    </lineage>
</organism>
<keyword evidence="4" id="KW-1185">Reference proteome</keyword>
<name>A0AAD2HIW8_9AGAR</name>
<dbReference type="EMBL" id="CAVNYO010000405">
    <property type="protein sequence ID" value="CAK5275675.1"/>
    <property type="molecule type" value="Genomic_DNA"/>
</dbReference>
<evidence type="ECO:0000256" key="1">
    <source>
        <dbReference type="ARBA" id="ARBA00022723"/>
    </source>
</evidence>
<dbReference type="InterPro" id="IPR018163">
    <property type="entry name" value="Thr/Ala-tRNA-synth_IIc_edit"/>
</dbReference>
<dbReference type="Gene3D" id="3.30.980.10">
    <property type="entry name" value="Threonyl-trna Synthetase, Chain A, domain 2"/>
    <property type="match status" value="1"/>
</dbReference>